<accession>A0A0C3F4Y9</accession>
<reference evidence="1 2" key="1">
    <citation type="submission" date="2014-04" db="EMBL/GenBank/DDBJ databases">
        <authorList>
            <consortium name="DOE Joint Genome Institute"/>
            <person name="Kuo A."/>
            <person name="Tarkka M."/>
            <person name="Buscot F."/>
            <person name="Kohler A."/>
            <person name="Nagy L.G."/>
            <person name="Floudas D."/>
            <person name="Copeland A."/>
            <person name="Barry K.W."/>
            <person name="Cichocki N."/>
            <person name="Veneault-Fourrey C."/>
            <person name="LaButti K."/>
            <person name="Lindquist E.A."/>
            <person name="Lipzen A."/>
            <person name="Lundell T."/>
            <person name="Morin E."/>
            <person name="Murat C."/>
            <person name="Sun H."/>
            <person name="Tunlid A."/>
            <person name="Henrissat B."/>
            <person name="Grigoriev I.V."/>
            <person name="Hibbett D.S."/>
            <person name="Martin F."/>
            <person name="Nordberg H.P."/>
            <person name="Cantor M.N."/>
            <person name="Hua S.X."/>
        </authorList>
    </citation>
    <scope>NUCLEOTIDE SEQUENCE [LARGE SCALE GENOMIC DNA]</scope>
    <source>
        <strain evidence="1 2">F 1598</strain>
    </source>
</reference>
<keyword evidence="2" id="KW-1185">Reference proteome</keyword>
<dbReference type="AlphaFoldDB" id="A0A0C3F4Y9"/>
<reference evidence="2" key="2">
    <citation type="submission" date="2015-01" db="EMBL/GenBank/DDBJ databases">
        <title>Evolutionary Origins and Diversification of the Mycorrhizal Mutualists.</title>
        <authorList>
            <consortium name="DOE Joint Genome Institute"/>
            <consortium name="Mycorrhizal Genomics Consortium"/>
            <person name="Kohler A."/>
            <person name="Kuo A."/>
            <person name="Nagy L.G."/>
            <person name="Floudas D."/>
            <person name="Copeland A."/>
            <person name="Barry K.W."/>
            <person name="Cichocki N."/>
            <person name="Veneault-Fourrey C."/>
            <person name="LaButti K."/>
            <person name="Lindquist E.A."/>
            <person name="Lipzen A."/>
            <person name="Lundell T."/>
            <person name="Morin E."/>
            <person name="Murat C."/>
            <person name="Riley R."/>
            <person name="Ohm R."/>
            <person name="Sun H."/>
            <person name="Tunlid A."/>
            <person name="Henrissat B."/>
            <person name="Grigoriev I.V."/>
            <person name="Hibbett D.S."/>
            <person name="Martin F."/>
        </authorList>
    </citation>
    <scope>NUCLEOTIDE SEQUENCE [LARGE SCALE GENOMIC DNA]</scope>
    <source>
        <strain evidence="2">F 1598</strain>
    </source>
</reference>
<organism evidence="1 2">
    <name type="scientific">Piloderma croceum (strain F 1598)</name>
    <dbReference type="NCBI Taxonomy" id="765440"/>
    <lineage>
        <taxon>Eukaryota</taxon>
        <taxon>Fungi</taxon>
        <taxon>Dikarya</taxon>
        <taxon>Basidiomycota</taxon>
        <taxon>Agaricomycotina</taxon>
        <taxon>Agaricomycetes</taxon>
        <taxon>Agaricomycetidae</taxon>
        <taxon>Atheliales</taxon>
        <taxon>Atheliaceae</taxon>
        <taxon>Piloderma</taxon>
    </lineage>
</organism>
<evidence type="ECO:0000313" key="1">
    <source>
        <dbReference type="EMBL" id="KIM79765.1"/>
    </source>
</evidence>
<sequence length="168" mass="18641">MSERFIWSSQGRRWKRFVALGWLDLGFGFAIRLRLDFSLGFGLLIMVAKENPNINMTFFFIITTIMPGGQKGKEAATADKARVKAINSMTAIGAARSVVGMMMHPDDIMVQGLTDFLEDSDSEMEVVTEVLSPALDKSAEFVDIVNSTVNKLECHISNRLQENCNLGS</sequence>
<gene>
    <name evidence="1" type="ORF">PILCRDRAFT_89894</name>
</gene>
<dbReference type="HOGENOM" id="CLU_1587141_0_0_1"/>
<dbReference type="InParanoid" id="A0A0C3F4Y9"/>
<dbReference type="Proteomes" id="UP000054166">
    <property type="component" value="Unassembled WGS sequence"/>
</dbReference>
<proteinExistence type="predicted"/>
<protein>
    <submittedName>
        <fullName evidence="1">Uncharacterized protein</fullName>
    </submittedName>
</protein>
<evidence type="ECO:0000313" key="2">
    <source>
        <dbReference type="Proteomes" id="UP000054166"/>
    </source>
</evidence>
<dbReference type="EMBL" id="KN833007">
    <property type="protein sequence ID" value="KIM79765.1"/>
    <property type="molecule type" value="Genomic_DNA"/>
</dbReference>
<name>A0A0C3F4Y9_PILCF</name>